<dbReference type="OrthoDB" id="125903at2759"/>
<reference evidence="3 4" key="1">
    <citation type="submission" date="2017-04" db="EMBL/GenBank/DDBJ databases">
        <title>Genome sequencing of [Candida] sorbophila.</title>
        <authorList>
            <person name="Ahn J.O."/>
        </authorList>
    </citation>
    <scope>NUCLEOTIDE SEQUENCE [LARGE SCALE GENOMIC DNA]</scope>
    <source>
        <strain evidence="3 4">DS02</strain>
    </source>
</reference>
<comment type="caution">
    <text evidence="3">The sequence shown here is derived from an EMBL/GenBank/DDBJ whole genome shotgun (WGS) entry which is preliminary data.</text>
</comment>
<dbReference type="InterPro" id="IPR019194">
    <property type="entry name" value="Tscrpt_elong_fac_Eaf_N"/>
</dbReference>
<accession>A0A2T0FKC6</accession>
<dbReference type="GeneID" id="36516785"/>
<keyword evidence="4" id="KW-1185">Reference proteome</keyword>
<organism evidence="3 4">
    <name type="scientific">Wickerhamiella sorbophila</name>
    <dbReference type="NCBI Taxonomy" id="45607"/>
    <lineage>
        <taxon>Eukaryota</taxon>
        <taxon>Fungi</taxon>
        <taxon>Dikarya</taxon>
        <taxon>Ascomycota</taxon>
        <taxon>Saccharomycotina</taxon>
        <taxon>Dipodascomycetes</taxon>
        <taxon>Dipodascales</taxon>
        <taxon>Trichomonascaceae</taxon>
        <taxon>Wickerhamiella</taxon>
    </lineage>
</organism>
<feature type="compositionally biased region" description="Acidic residues" evidence="1">
    <location>
        <begin position="205"/>
        <end position="215"/>
    </location>
</feature>
<protein>
    <submittedName>
        <fullName evidence="3">Ell1-associated factor 1</fullName>
    </submittedName>
</protein>
<evidence type="ECO:0000313" key="4">
    <source>
        <dbReference type="Proteomes" id="UP000238350"/>
    </source>
</evidence>
<feature type="domain" description="Transcription elongation factor Eaf N-terminal" evidence="2">
    <location>
        <begin position="11"/>
        <end position="98"/>
    </location>
</feature>
<evidence type="ECO:0000313" key="3">
    <source>
        <dbReference type="EMBL" id="PRT55417.1"/>
    </source>
</evidence>
<dbReference type="Pfam" id="PF09816">
    <property type="entry name" value="EAF"/>
    <property type="match status" value="1"/>
</dbReference>
<evidence type="ECO:0000259" key="2">
    <source>
        <dbReference type="Pfam" id="PF09816"/>
    </source>
</evidence>
<feature type="compositionally biased region" description="Polar residues" evidence="1">
    <location>
        <begin position="111"/>
        <end position="125"/>
    </location>
</feature>
<gene>
    <name evidence="3" type="ORF">B9G98_03037</name>
</gene>
<dbReference type="EMBL" id="NDIQ01000021">
    <property type="protein sequence ID" value="PRT55417.1"/>
    <property type="molecule type" value="Genomic_DNA"/>
</dbReference>
<dbReference type="RefSeq" id="XP_024665362.1">
    <property type="nucleotide sequence ID" value="XM_024809594.1"/>
</dbReference>
<dbReference type="AlphaFoldDB" id="A0A2T0FKC6"/>
<dbReference type="Proteomes" id="UP000238350">
    <property type="component" value="Unassembled WGS sequence"/>
</dbReference>
<feature type="region of interest" description="Disordered" evidence="1">
    <location>
        <begin position="187"/>
        <end position="215"/>
    </location>
</feature>
<proteinExistence type="predicted"/>
<name>A0A2T0FKC6_9ASCO</name>
<evidence type="ECO:0000256" key="1">
    <source>
        <dbReference type="SAM" id="MobiDB-lite"/>
    </source>
</evidence>
<sequence length="215" mass="23050">MPEYSVAAAAMDSRCFTVRYAYRPDILDAAKSMLLKKDPEEEGTNNGYTLAVDGDEVGFRGSSSAAKEVECVLVWNSKEQAYELRQLDFALRMNAVRENPQASRHRRRPASTGNVSTPNLATASDTPEPYIMPTAPLQAPSPATTPSIGAGGRFRAVGGLSQNGVEAGAPEANDDDFDDLANELADELGIEPPVVRAIGTAGPNLDDEEEMSEEE</sequence>
<feature type="region of interest" description="Disordered" evidence="1">
    <location>
        <begin position="98"/>
        <end position="126"/>
    </location>
</feature>